<gene>
    <name evidence="1" type="ORF">GRI97_04450</name>
</gene>
<sequence>MPTYKLMLPDDGIGVDCNIVFDAEHAGRALSVAEKFKFGRRARLYEDAKELCRLERVKTGAASYIWAILPADPKERAGL</sequence>
<comment type="caution">
    <text evidence="1">The sequence shown here is derived from an EMBL/GenBank/DDBJ whole genome shotgun (WGS) entry which is preliminary data.</text>
</comment>
<evidence type="ECO:0000313" key="1">
    <source>
        <dbReference type="EMBL" id="MXO98236.1"/>
    </source>
</evidence>
<dbReference type="Proteomes" id="UP000469430">
    <property type="component" value="Unassembled WGS sequence"/>
</dbReference>
<proteinExistence type="predicted"/>
<evidence type="ECO:0000313" key="2">
    <source>
        <dbReference type="Proteomes" id="UP000469430"/>
    </source>
</evidence>
<dbReference type="AlphaFoldDB" id="A0A6I4TQS2"/>
<organism evidence="1 2">
    <name type="scientific">Croceibacterium xixiisoli</name>
    <dbReference type="NCBI Taxonomy" id="1476466"/>
    <lineage>
        <taxon>Bacteria</taxon>
        <taxon>Pseudomonadati</taxon>
        <taxon>Pseudomonadota</taxon>
        <taxon>Alphaproteobacteria</taxon>
        <taxon>Sphingomonadales</taxon>
        <taxon>Erythrobacteraceae</taxon>
        <taxon>Croceibacterium</taxon>
    </lineage>
</organism>
<keyword evidence="2" id="KW-1185">Reference proteome</keyword>
<accession>A0A6I4TQS2</accession>
<dbReference type="OrthoDB" id="7433115at2"/>
<dbReference type="RefSeq" id="WP_161389896.1">
    <property type="nucleotide sequence ID" value="NZ_JBHSCP010000001.1"/>
</dbReference>
<dbReference type="EMBL" id="WTYJ01000001">
    <property type="protein sequence ID" value="MXO98236.1"/>
    <property type="molecule type" value="Genomic_DNA"/>
</dbReference>
<name>A0A6I4TQS2_9SPHN</name>
<reference evidence="1 2" key="1">
    <citation type="submission" date="2019-12" db="EMBL/GenBank/DDBJ databases">
        <title>Genomic-based taxomic classification of the family Erythrobacteraceae.</title>
        <authorList>
            <person name="Xu L."/>
        </authorList>
    </citation>
    <scope>NUCLEOTIDE SEQUENCE [LARGE SCALE GENOMIC DNA]</scope>
    <source>
        <strain evidence="1 2">S36</strain>
    </source>
</reference>
<protein>
    <submittedName>
        <fullName evidence="1">Uncharacterized protein</fullName>
    </submittedName>
</protein>